<evidence type="ECO:0000256" key="1">
    <source>
        <dbReference type="SAM" id="SignalP"/>
    </source>
</evidence>
<keyword evidence="3" id="KW-1185">Reference proteome</keyword>
<accession>A0A2T0MK96</accession>
<evidence type="ECO:0000313" key="3">
    <source>
        <dbReference type="Proteomes" id="UP000237640"/>
    </source>
</evidence>
<evidence type="ECO:0000313" key="2">
    <source>
        <dbReference type="EMBL" id="PRX57975.1"/>
    </source>
</evidence>
<keyword evidence="1" id="KW-0732">Signal</keyword>
<dbReference type="AlphaFoldDB" id="A0A2T0MK96"/>
<protein>
    <submittedName>
        <fullName evidence="2">Uncharacterized protein</fullName>
    </submittedName>
</protein>
<dbReference type="RefSeq" id="WP_106144828.1">
    <property type="nucleotide sequence ID" value="NZ_PVYX01000001.1"/>
</dbReference>
<reference evidence="2 3" key="1">
    <citation type="submission" date="2018-03" db="EMBL/GenBank/DDBJ databases">
        <title>Genomic Encyclopedia of Archaeal and Bacterial Type Strains, Phase II (KMG-II): from individual species to whole genera.</title>
        <authorList>
            <person name="Goeker M."/>
        </authorList>
    </citation>
    <scope>NUCLEOTIDE SEQUENCE [LARGE SCALE GENOMIC DNA]</scope>
    <source>
        <strain evidence="2 3">DSM 25027</strain>
    </source>
</reference>
<sequence length="217" mass="23331">MIFKKTLLVVVLLWASFLKAQVTAGDLVGIHNVSGTEMNAISNPIEGSLVYNTTTRSIHFYSNSGWVEVPNISNSYVGTFQITGSGNQNITGIPFEPSYVTFAAYANVESFSLNSDNSVRNNERGIANSFGSMTGFARNDASSITEQVIYVGGHGNSINDISRFASNSHCIGLRYGNQNGDNLGVTSATVTSFNSDGFTLNTDSFADGIVVIYQAYR</sequence>
<feature type="signal peptide" evidence="1">
    <location>
        <begin position="1"/>
        <end position="20"/>
    </location>
</feature>
<name>A0A2T0MK96_9FLAO</name>
<comment type="caution">
    <text evidence="2">The sequence shown here is derived from an EMBL/GenBank/DDBJ whole genome shotgun (WGS) entry which is preliminary data.</text>
</comment>
<gene>
    <name evidence="2" type="ORF">CLV81_1989</name>
</gene>
<dbReference type="EMBL" id="PVYX01000001">
    <property type="protein sequence ID" value="PRX57975.1"/>
    <property type="molecule type" value="Genomic_DNA"/>
</dbReference>
<proteinExistence type="predicted"/>
<dbReference type="Proteomes" id="UP000237640">
    <property type="component" value="Unassembled WGS sequence"/>
</dbReference>
<feature type="chain" id="PRO_5015685950" evidence="1">
    <location>
        <begin position="21"/>
        <end position="217"/>
    </location>
</feature>
<organism evidence="2 3">
    <name type="scientific">Flagellimonas meridianipacifica</name>
    <dbReference type="NCBI Taxonomy" id="1080225"/>
    <lineage>
        <taxon>Bacteria</taxon>
        <taxon>Pseudomonadati</taxon>
        <taxon>Bacteroidota</taxon>
        <taxon>Flavobacteriia</taxon>
        <taxon>Flavobacteriales</taxon>
        <taxon>Flavobacteriaceae</taxon>
        <taxon>Flagellimonas</taxon>
    </lineage>
</organism>
<dbReference type="OrthoDB" id="1396884at2"/>